<comment type="function">
    <text evidence="8">Located at the top of the head of the small subunit, it contacts several helices of the 18S rRNA.</text>
</comment>
<keyword evidence="13" id="KW-1185">Reference proteome</keyword>
<evidence type="ECO:0000256" key="6">
    <source>
        <dbReference type="ARBA" id="ARBA00023128"/>
    </source>
</evidence>
<dbReference type="Gene3D" id="1.10.8.50">
    <property type="match status" value="1"/>
</dbReference>
<dbReference type="GO" id="GO:0015935">
    <property type="term" value="C:small ribosomal subunit"/>
    <property type="evidence" value="ECO:0007669"/>
    <property type="project" value="TreeGrafter"/>
</dbReference>
<gene>
    <name evidence="12" type="ORF">CKAN_02720700</name>
</gene>
<dbReference type="InterPro" id="IPR027437">
    <property type="entry name" value="Rbsml_uS13_C"/>
</dbReference>
<evidence type="ECO:0000256" key="3">
    <source>
        <dbReference type="ARBA" id="ARBA00022730"/>
    </source>
</evidence>
<keyword evidence="7" id="KW-0687">Ribonucleoprotein</keyword>
<evidence type="ECO:0000256" key="8">
    <source>
        <dbReference type="ARBA" id="ARBA00037439"/>
    </source>
</evidence>
<dbReference type="GO" id="GO:0019843">
    <property type="term" value="F:rRNA binding"/>
    <property type="evidence" value="ECO:0007669"/>
    <property type="project" value="UniProtKB-KW"/>
</dbReference>
<keyword evidence="5 12" id="KW-0689">Ribosomal protein</keyword>
<dbReference type="GO" id="GO:0005739">
    <property type="term" value="C:mitochondrion"/>
    <property type="evidence" value="ECO:0007669"/>
    <property type="project" value="UniProtKB-SubCell"/>
</dbReference>
<comment type="caution">
    <text evidence="12">The sequence shown here is derived from an EMBL/GenBank/DDBJ whole genome shotgun (WGS) entry which is preliminary data.</text>
</comment>
<dbReference type="PANTHER" id="PTHR10871">
    <property type="entry name" value="30S RIBOSOMAL PROTEIN S13/40S RIBOSOMAL PROTEIN S18"/>
    <property type="match status" value="1"/>
</dbReference>
<evidence type="ECO:0000256" key="5">
    <source>
        <dbReference type="ARBA" id="ARBA00022980"/>
    </source>
</evidence>
<dbReference type="InterPro" id="IPR010979">
    <property type="entry name" value="Ribosomal_uS13-like_H2TH"/>
</dbReference>
<evidence type="ECO:0000256" key="4">
    <source>
        <dbReference type="ARBA" id="ARBA00022884"/>
    </source>
</evidence>
<accession>A0A443Q3Z8</accession>
<keyword evidence="3" id="KW-0699">rRNA-binding</keyword>
<name>A0A443Q3Z8_9MAGN</name>
<dbReference type="Proteomes" id="UP000283530">
    <property type="component" value="Unassembled WGS sequence"/>
</dbReference>
<sequence length="411" mass="45128">MSYISGARSVPDEQVRIASTKMDGIGPKKAIQVRYRLGISGNIKMNELTKYQIDQIEQMIGQDHVVHWELKRGERADIERLISISRYRGIRHQDGSPLRGLLRHSTSGSAWSRSLRPPISYRLGFVLEATASASLGFAIAHDCSACGAFFELSIPICPGSPRAVVPLQVATRLVAAFRPSNIANSPLFALRIVRAPRPGTLAAVYEDWARPALVPSSPARSRTILVQSINRSPLASVFDHSTDRLKPILLGKVLQPSSENSSARERTPAFEPAKKTEVRASALRLSSGSQPSFAPLRSPTLAPPFAGSAFKLKLAAICCLTRGTLFMRSLYADRFVIPPLVELFLYSLAMGSYPPLVSSERVFCLFGKRAETSSHPISVPSEGVASPDYVLFIWRLGFKPSAQQHEPNRLR</sequence>
<dbReference type="EMBL" id="QPKB01000044">
    <property type="protein sequence ID" value="RWR97753.1"/>
    <property type="molecule type" value="Genomic_DNA"/>
</dbReference>
<keyword evidence="4" id="KW-0694">RNA-binding</keyword>
<evidence type="ECO:0000313" key="13">
    <source>
        <dbReference type="Proteomes" id="UP000283530"/>
    </source>
</evidence>
<dbReference type="InterPro" id="IPR001892">
    <property type="entry name" value="Ribosomal_uS13"/>
</dbReference>
<comment type="similarity">
    <text evidence="2">Belongs to the universal ribosomal protein uS13 family.</text>
</comment>
<dbReference type="GO" id="GO:0003735">
    <property type="term" value="F:structural constituent of ribosome"/>
    <property type="evidence" value="ECO:0007669"/>
    <property type="project" value="InterPro"/>
</dbReference>
<dbReference type="STRING" id="337451.A0A443Q3Z8"/>
<evidence type="ECO:0000256" key="2">
    <source>
        <dbReference type="ARBA" id="ARBA00008080"/>
    </source>
</evidence>
<comment type="subcellular location">
    <subcellularLocation>
        <location evidence="1">Mitochondrion</location>
    </subcellularLocation>
</comment>
<evidence type="ECO:0000256" key="10">
    <source>
        <dbReference type="ARBA" id="ARBA00040757"/>
    </source>
</evidence>
<dbReference type="FunFam" id="1.10.8.50:FF:000011">
    <property type="entry name" value="Ribosomal protein S13"/>
    <property type="match status" value="1"/>
</dbReference>
<proteinExistence type="inferred from homology"/>
<dbReference type="SUPFAM" id="SSF46946">
    <property type="entry name" value="S13-like H2TH domain"/>
    <property type="match status" value="1"/>
</dbReference>
<dbReference type="Gene3D" id="4.10.910.10">
    <property type="entry name" value="30s ribosomal protein s13, domain 2"/>
    <property type="match status" value="1"/>
</dbReference>
<evidence type="ECO:0000256" key="7">
    <source>
        <dbReference type="ARBA" id="ARBA00023274"/>
    </source>
</evidence>
<dbReference type="AlphaFoldDB" id="A0A443Q3Z8"/>
<protein>
    <recommendedName>
        <fullName evidence="10">Small ribosomal subunit protein uS13m</fullName>
    </recommendedName>
    <alternativeName>
        <fullName evidence="11">Ribosomal protein S13, mitochondrial</fullName>
    </alternativeName>
</protein>
<dbReference type="PANTHER" id="PTHR10871:SF8">
    <property type="entry name" value="SMALL RIBOSOMAL SUBUNIT PROTEIN US13M"/>
    <property type="match status" value="1"/>
</dbReference>
<comment type="subunit">
    <text evidence="9">Part of the small ribosomal subunit.</text>
</comment>
<evidence type="ECO:0000256" key="1">
    <source>
        <dbReference type="ARBA" id="ARBA00004173"/>
    </source>
</evidence>
<evidence type="ECO:0000256" key="11">
    <source>
        <dbReference type="ARBA" id="ARBA00042802"/>
    </source>
</evidence>
<dbReference type="Pfam" id="PF00416">
    <property type="entry name" value="Ribosomal_S13"/>
    <property type="match status" value="1"/>
</dbReference>
<reference evidence="12 13" key="1">
    <citation type="journal article" date="2019" name="Nat. Plants">
        <title>Stout camphor tree genome fills gaps in understanding of flowering plant genome evolution.</title>
        <authorList>
            <person name="Chaw S.M."/>
            <person name="Liu Y.C."/>
            <person name="Wu Y.W."/>
            <person name="Wang H.Y."/>
            <person name="Lin C.I."/>
            <person name="Wu C.S."/>
            <person name="Ke H.M."/>
            <person name="Chang L.Y."/>
            <person name="Hsu C.Y."/>
            <person name="Yang H.T."/>
            <person name="Sudianto E."/>
            <person name="Hsu M.H."/>
            <person name="Wu K.P."/>
            <person name="Wang L.N."/>
            <person name="Leebens-Mack J.H."/>
            <person name="Tsai I.J."/>
        </authorList>
    </citation>
    <scope>NUCLEOTIDE SEQUENCE [LARGE SCALE GENOMIC DNA]</scope>
    <source>
        <strain evidence="13">cv. Chaw 1501</strain>
        <tissue evidence="12">Young leaves</tissue>
    </source>
</reference>
<evidence type="ECO:0000256" key="9">
    <source>
        <dbReference type="ARBA" id="ARBA00038537"/>
    </source>
</evidence>
<dbReference type="OrthoDB" id="525520at2759"/>
<dbReference type="PROSITE" id="PS50159">
    <property type="entry name" value="RIBOSOMAL_S13_2"/>
    <property type="match status" value="1"/>
</dbReference>
<dbReference type="GO" id="GO:0006412">
    <property type="term" value="P:translation"/>
    <property type="evidence" value="ECO:0007669"/>
    <property type="project" value="InterPro"/>
</dbReference>
<evidence type="ECO:0000313" key="12">
    <source>
        <dbReference type="EMBL" id="RWR97753.1"/>
    </source>
</evidence>
<organism evidence="12 13">
    <name type="scientific">Cinnamomum micranthum f. kanehirae</name>
    <dbReference type="NCBI Taxonomy" id="337451"/>
    <lineage>
        <taxon>Eukaryota</taxon>
        <taxon>Viridiplantae</taxon>
        <taxon>Streptophyta</taxon>
        <taxon>Embryophyta</taxon>
        <taxon>Tracheophyta</taxon>
        <taxon>Spermatophyta</taxon>
        <taxon>Magnoliopsida</taxon>
        <taxon>Magnoliidae</taxon>
        <taxon>Laurales</taxon>
        <taxon>Lauraceae</taxon>
        <taxon>Cinnamomum</taxon>
    </lineage>
</organism>
<keyword evidence="6" id="KW-0496">Mitochondrion</keyword>